<keyword evidence="4" id="KW-0904">Protein phosphatase</keyword>
<evidence type="ECO:0000313" key="6">
    <source>
        <dbReference type="Proteomes" id="UP000265618"/>
    </source>
</evidence>
<name>A0A9K3GR97_9EUKA</name>
<protein>
    <recommendedName>
        <fullName evidence="2">protein-tyrosine-phosphatase</fullName>
        <ecNumber evidence="2">3.1.3.48</ecNumber>
    </recommendedName>
</protein>
<proteinExistence type="inferred from homology"/>
<reference evidence="5 6" key="1">
    <citation type="journal article" date="2018" name="PLoS ONE">
        <title>The draft genome of Kipferlia bialata reveals reductive genome evolution in fornicate parasites.</title>
        <authorList>
            <person name="Tanifuji G."/>
            <person name="Takabayashi S."/>
            <person name="Kume K."/>
            <person name="Takagi M."/>
            <person name="Nakayama T."/>
            <person name="Kamikawa R."/>
            <person name="Inagaki Y."/>
            <person name="Hashimoto T."/>
        </authorList>
    </citation>
    <scope>NUCLEOTIDE SEQUENCE [LARGE SCALE GENOMIC DNA]</scope>
    <source>
        <strain evidence="5">NY0173</strain>
    </source>
</reference>
<accession>A0A9K3GR97</accession>
<evidence type="ECO:0000256" key="3">
    <source>
        <dbReference type="ARBA" id="ARBA00022801"/>
    </source>
</evidence>
<sequence length="66" mass="7295">EKLPWMGAMDENDGRICCPCGAKVGRYKWSGESCSCGTYVNPFIHFSTDRVDKRAVTIKKPAKPSA</sequence>
<dbReference type="GO" id="GO:0008138">
    <property type="term" value="F:protein tyrosine/serine/threonine phosphatase activity"/>
    <property type="evidence" value="ECO:0007669"/>
    <property type="project" value="TreeGrafter"/>
</dbReference>
<dbReference type="Proteomes" id="UP000265618">
    <property type="component" value="Unassembled WGS sequence"/>
</dbReference>
<organism evidence="5 6">
    <name type="scientific">Kipferlia bialata</name>
    <dbReference type="NCBI Taxonomy" id="797122"/>
    <lineage>
        <taxon>Eukaryota</taxon>
        <taxon>Metamonada</taxon>
        <taxon>Carpediemonas-like organisms</taxon>
        <taxon>Kipferlia</taxon>
    </lineage>
</organism>
<dbReference type="AlphaFoldDB" id="A0A9K3GR97"/>
<dbReference type="GO" id="GO:0004725">
    <property type="term" value="F:protein tyrosine phosphatase activity"/>
    <property type="evidence" value="ECO:0007669"/>
    <property type="project" value="UniProtKB-EC"/>
</dbReference>
<keyword evidence="3" id="KW-0378">Hydrolase</keyword>
<gene>
    <name evidence="5" type="ORF">KIPB_015147</name>
</gene>
<dbReference type="OrthoDB" id="2017893at2759"/>
<dbReference type="PANTHER" id="PTHR45848:SF4">
    <property type="entry name" value="DUAL SPECIFICITY PROTEIN PHOSPHATASE 12"/>
    <property type="match status" value="1"/>
</dbReference>
<dbReference type="PANTHER" id="PTHR45848">
    <property type="entry name" value="DUAL SPECIFICITY PROTEIN PHOSPHATASE 12 FAMILY MEMBER"/>
    <property type="match status" value="1"/>
</dbReference>
<comment type="caution">
    <text evidence="5">The sequence shown here is derived from an EMBL/GenBank/DDBJ whole genome shotgun (WGS) entry which is preliminary data.</text>
</comment>
<evidence type="ECO:0000256" key="1">
    <source>
        <dbReference type="ARBA" id="ARBA00008601"/>
    </source>
</evidence>
<evidence type="ECO:0000256" key="4">
    <source>
        <dbReference type="ARBA" id="ARBA00022912"/>
    </source>
</evidence>
<evidence type="ECO:0000256" key="2">
    <source>
        <dbReference type="ARBA" id="ARBA00013064"/>
    </source>
</evidence>
<dbReference type="EMBL" id="BDIP01008276">
    <property type="protein sequence ID" value="GIQ91755.1"/>
    <property type="molecule type" value="Genomic_DNA"/>
</dbReference>
<dbReference type="GO" id="GO:0005634">
    <property type="term" value="C:nucleus"/>
    <property type="evidence" value="ECO:0007669"/>
    <property type="project" value="TreeGrafter"/>
</dbReference>
<dbReference type="EC" id="3.1.3.48" evidence="2"/>
<keyword evidence="6" id="KW-1185">Reference proteome</keyword>
<comment type="similarity">
    <text evidence="1">Belongs to the protein-tyrosine phosphatase family. Non-receptor class dual specificity subfamily.</text>
</comment>
<feature type="non-terminal residue" evidence="5">
    <location>
        <position position="1"/>
    </location>
</feature>
<evidence type="ECO:0000313" key="5">
    <source>
        <dbReference type="EMBL" id="GIQ91755.1"/>
    </source>
</evidence>